<evidence type="ECO:0000256" key="1">
    <source>
        <dbReference type="ARBA" id="ARBA00004141"/>
    </source>
</evidence>
<gene>
    <name evidence="6" type="ORF">DYB34_006682</name>
</gene>
<dbReference type="SUPFAM" id="SSF103473">
    <property type="entry name" value="MFS general substrate transporter"/>
    <property type="match status" value="1"/>
</dbReference>
<name>A0A418BWQ3_APHAT</name>
<dbReference type="InterPro" id="IPR005829">
    <property type="entry name" value="Sugar_transporter_CS"/>
</dbReference>
<comment type="subcellular location">
    <subcellularLocation>
        <location evidence="1">Membrane</location>
        <topology evidence="1">Multi-pass membrane protein</topology>
    </subcellularLocation>
</comment>
<dbReference type="AlphaFoldDB" id="A0A418BWQ3"/>
<accession>A0A418BWQ3</accession>
<organism evidence="6 7">
    <name type="scientific">Aphanomyces astaci</name>
    <name type="common">Crayfish plague agent</name>
    <dbReference type="NCBI Taxonomy" id="112090"/>
    <lineage>
        <taxon>Eukaryota</taxon>
        <taxon>Sar</taxon>
        <taxon>Stramenopiles</taxon>
        <taxon>Oomycota</taxon>
        <taxon>Saprolegniomycetes</taxon>
        <taxon>Saprolegniales</taxon>
        <taxon>Verrucalvaceae</taxon>
        <taxon>Aphanomyces</taxon>
    </lineage>
</organism>
<dbReference type="EMBL" id="QUTB01005442">
    <property type="protein sequence ID" value="RHY55471.1"/>
    <property type="molecule type" value="Genomic_DNA"/>
</dbReference>
<dbReference type="PANTHER" id="PTHR24064">
    <property type="entry name" value="SOLUTE CARRIER FAMILY 22 MEMBER"/>
    <property type="match status" value="1"/>
</dbReference>
<proteinExistence type="predicted"/>
<evidence type="ECO:0000313" key="7">
    <source>
        <dbReference type="Proteomes" id="UP000283543"/>
    </source>
</evidence>
<protein>
    <recommendedName>
        <fullName evidence="8">Major facilitator superfamily (MFS) profile domain-containing protein</fullName>
    </recommendedName>
</protein>
<keyword evidence="4 5" id="KW-0472">Membrane</keyword>
<dbReference type="InterPro" id="IPR005828">
    <property type="entry name" value="MFS_sugar_transport-like"/>
</dbReference>
<dbReference type="GO" id="GO:0016020">
    <property type="term" value="C:membrane"/>
    <property type="evidence" value="ECO:0007669"/>
    <property type="project" value="UniProtKB-SubCell"/>
</dbReference>
<feature type="transmembrane region" description="Helical" evidence="5">
    <location>
        <begin position="127"/>
        <end position="148"/>
    </location>
</feature>
<dbReference type="Pfam" id="PF07690">
    <property type="entry name" value="MFS_1"/>
    <property type="match status" value="1"/>
</dbReference>
<evidence type="ECO:0000256" key="5">
    <source>
        <dbReference type="SAM" id="Phobius"/>
    </source>
</evidence>
<feature type="transmembrane region" description="Helical" evidence="5">
    <location>
        <begin position="256"/>
        <end position="275"/>
    </location>
</feature>
<keyword evidence="3 5" id="KW-1133">Transmembrane helix</keyword>
<evidence type="ECO:0000256" key="3">
    <source>
        <dbReference type="ARBA" id="ARBA00022989"/>
    </source>
</evidence>
<dbReference type="GO" id="GO:0022857">
    <property type="term" value="F:transmembrane transporter activity"/>
    <property type="evidence" value="ECO:0007669"/>
    <property type="project" value="InterPro"/>
</dbReference>
<comment type="caution">
    <text evidence="6">The sequence shown here is derived from an EMBL/GenBank/DDBJ whole genome shotgun (WGS) entry which is preliminary data.</text>
</comment>
<evidence type="ECO:0008006" key="8">
    <source>
        <dbReference type="Google" id="ProtNLM"/>
    </source>
</evidence>
<dbReference type="PROSITE" id="PS00217">
    <property type="entry name" value="SUGAR_TRANSPORT_2"/>
    <property type="match status" value="1"/>
</dbReference>
<feature type="transmembrane region" description="Helical" evidence="5">
    <location>
        <begin position="160"/>
        <end position="186"/>
    </location>
</feature>
<feature type="transmembrane region" description="Helical" evidence="5">
    <location>
        <begin position="63"/>
        <end position="81"/>
    </location>
</feature>
<dbReference type="Pfam" id="PF00083">
    <property type="entry name" value="Sugar_tr"/>
    <property type="match status" value="1"/>
</dbReference>
<evidence type="ECO:0000313" key="6">
    <source>
        <dbReference type="EMBL" id="RHY55471.1"/>
    </source>
</evidence>
<reference evidence="6 7" key="1">
    <citation type="submission" date="2018-08" db="EMBL/GenBank/DDBJ databases">
        <title>Aphanomyces genome sequencing and annotation.</title>
        <authorList>
            <person name="Minardi D."/>
            <person name="Oidtmann B."/>
            <person name="Van Der Giezen M."/>
            <person name="Studholme D.J."/>
        </authorList>
    </citation>
    <scope>NUCLEOTIDE SEQUENCE [LARGE SCALE GENOMIC DNA]</scope>
    <source>
        <strain evidence="6 7">Si</strain>
    </source>
</reference>
<dbReference type="InterPro" id="IPR036259">
    <property type="entry name" value="MFS_trans_sf"/>
</dbReference>
<dbReference type="Proteomes" id="UP000283543">
    <property type="component" value="Unassembled WGS sequence"/>
</dbReference>
<sequence>MKHWPHIQAHKNLIYQLPTRSTTYTPTTARPRSVAFKDLDNTKVSSAHVRAMLVAGSGFFVDSYDNFVIGVIVPMIAWEYFKQGSLPSSLADGWVHGVMILIVGALLCAVAVWPVDGNADNVLIMLAVWRFVLGVGVGGDYPVSAVITSEFASSDRRGQFISIVFAMQGFGIIMGAVMAMILLSIIQTPIVADPINIGYCWRLMAGFGAVPALGDPPLHGGRARVPRSGSGDGDHQHVRDRAWTLVHGVVHWRKPIQYMGFAMLTILFLVMAIWLTELKTSYRTLFVVIYSFAQFFFNFGPNTTTFVIPAEVFPTQVRSTDHEISAASGKAGAILAAQGFSVVAKSSFGFCGVLYIFSTCCFTRLLFPFWVPETKGLTLEELSTVEGLEKADNIVGYEEQNTPQKALLQ</sequence>
<feature type="transmembrane region" description="Helical" evidence="5">
    <location>
        <begin position="93"/>
        <end position="115"/>
    </location>
</feature>
<dbReference type="Gene3D" id="1.20.1250.20">
    <property type="entry name" value="MFS general substrate transporter like domains"/>
    <property type="match status" value="2"/>
</dbReference>
<keyword evidence="2 5" id="KW-0812">Transmembrane</keyword>
<evidence type="ECO:0000256" key="2">
    <source>
        <dbReference type="ARBA" id="ARBA00022692"/>
    </source>
</evidence>
<feature type="transmembrane region" description="Helical" evidence="5">
    <location>
        <begin position="282"/>
        <end position="299"/>
    </location>
</feature>
<dbReference type="InterPro" id="IPR011701">
    <property type="entry name" value="MFS"/>
</dbReference>
<evidence type="ECO:0000256" key="4">
    <source>
        <dbReference type="ARBA" id="ARBA00023136"/>
    </source>
</evidence>